<protein>
    <submittedName>
        <fullName evidence="4">FecR domain-containing protein</fullName>
    </submittedName>
</protein>
<gene>
    <name evidence="2" type="ORF">HPBE_LOCUS14085</name>
</gene>
<accession>A0A3P7ZDA6</accession>
<evidence type="ECO:0000313" key="2">
    <source>
        <dbReference type="EMBL" id="VDO98441.1"/>
    </source>
</evidence>
<proteinExistence type="predicted"/>
<keyword evidence="1" id="KW-1133">Transmembrane helix</keyword>
<evidence type="ECO:0000313" key="4">
    <source>
        <dbReference type="WBParaSite" id="HPBE_0001408401-mRNA-1"/>
    </source>
</evidence>
<reference evidence="4" key="2">
    <citation type="submission" date="2019-09" db="UniProtKB">
        <authorList>
            <consortium name="WormBaseParasite"/>
        </authorList>
    </citation>
    <scope>IDENTIFICATION</scope>
</reference>
<feature type="transmembrane region" description="Helical" evidence="1">
    <location>
        <begin position="148"/>
        <end position="170"/>
    </location>
</feature>
<dbReference type="AlphaFoldDB" id="A0A183FZC5"/>
<keyword evidence="1" id="KW-0812">Transmembrane</keyword>
<sequence length="366" mass="40557">MSEQLRHESQRYQSCLAEELCRKKPKHCLDGFSARNITRQWVMKERAPFKMDLRNLLERWRPHCNCSDQGYYAHAIDLMHHYFSDACHPEDAIKKYSIRRHGNAGRSVLISVPERIVFSLIDFVLDAPWLSHEDLSMSLSRVKARSSLWAFVTFFIVSFFALSTITFPGFDGSSATLMKSERTEVRAYSFVAEGVPLAPKGIVLLPLGRAITDQGNRNGRIVYPSAVSILEQDENAVVLKATDIRIVAHGDSQQLTPSVIITKIDGHARVTNRKHVVTILYDGTDGLELVPSAMVAGSVFRAGGASVLCLCWIELVIKSSVDYTVVLIYALVSRSVGRAGAASVLCLCAVPFLIKSSAVRLICLAG</sequence>
<keyword evidence="1" id="KW-0472">Membrane</keyword>
<evidence type="ECO:0000256" key="1">
    <source>
        <dbReference type="SAM" id="Phobius"/>
    </source>
</evidence>
<dbReference type="WBParaSite" id="HPBE_0001408401-mRNA-1">
    <property type="protein sequence ID" value="HPBE_0001408401-mRNA-1"/>
    <property type="gene ID" value="HPBE_0001408401"/>
</dbReference>
<dbReference type="EMBL" id="UZAH01028198">
    <property type="protein sequence ID" value="VDO98441.1"/>
    <property type="molecule type" value="Genomic_DNA"/>
</dbReference>
<organism evidence="3 4">
    <name type="scientific">Heligmosomoides polygyrus</name>
    <name type="common">Parasitic roundworm</name>
    <dbReference type="NCBI Taxonomy" id="6339"/>
    <lineage>
        <taxon>Eukaryota</taxon>
        <taxon>Metazoa</taxon>
        <taxon>Ecdysozoa</taxon>
        <taxon>Nematoda</taxon>
        <taxon>Chromadorea</taxon>
        <taxon>Rhabditida</taxon>
        <taxon>Rhabditina</taxon>
        <taxon>Rhabditomorpha</taxon>
        <taxon>Strongyloidea</taxon>
        <taxon>Heligmosomidae</taxon>
        <taxon>Heligmosomoides</taxon>
    </lineage>
</organism>
<accession>A0A183FZC5</accession>
<dbReference type="Proteomes" id="UP000050761">
    <property type="component" value="Unassembled WGS sequence"/>
</dbReference>
<keyword evidence="3" id="KW-1185">Reference proteome</keyword>
<reference evidence="2 3" key="1">
    <citation type="submission" date="2018-11" db="EMBL/GenBank/DDBJ databases">
        <authorList>
            <consortium name="Pathogen Informatics"/>
        </authorList>
    </citation>
    <scope>NUCLEOTIDE SEQUENCE [LARGE SCALE GENOMIC DNA]</scope>
</reference>
<evidence type="ECO:0000313" key="3">
    <source>
        <dbReference type="Proteomes" id="UP000050761"/>
    </source>
</evidence>
<name>A0A183FZC5_HELPZ</name>